<protein>
    <recommendedName>
        <fullName evidence="4">Aldehyde dehydrogenase</fullName>
    </recommendedName>
</protein>
<dbReference type="PANTHER" id="PTHR43570">
    <property type="entry name" value="ALDEHYDE DEHYDROGENASE"/>
    <property type="match status" value="1"/>
</dbReference>
<keyword evidence="2 4" id="KW-0560">Oxidoreductase</keyword>
<evidence type="ECO:0000313" key="9">
    <source>
        <dbReference type="Proteomes" id="UP000076798"/>
    </source>
</evidence>
<dbReference type="OrthoDB" id="440325at2759"/>
<evidence type="ECO:0000256" key="6">
    <source>
        <dbReference type="SAM" id="MobiDB-lite"/>
    </source>
</evidence>
<evidence type="ECO:0000313" key="8">
    <source>
        <dbReference type="EMBL" id="KZT34799.1"/>
    </source>
</evidence>
<organism evidence="8 9">
    <name type="scientific">Sistotremastrum suecicum HHB10207 ss-3</name>
    <dbReference type="NCBI Taxonomy" id="1314776"/>
    <lineage>
        <taxon>Eukaryota</taxon>
        <taxon>Fungi</taxon>
        <taxon>Dikarya</taxon>
        <taxon>Basidiomycota</taxon>
        <taxon>Agaricomycotina</taxon>
        <taxon>Agaricomycetes</taxon>
        <taxon>Sistotremastrales</taxon>
        <taxon>Sistotremastraceae</taxon>
        <taxon>Sistotremastrum</taxon>
    </lineage>
</organism>
<evidence type="ECO:0000256" key="4">
    <source>
        <dbReference type="PIRNR" id="PIRNR036492"/>
    </source>
</evidence>
<dbReference type="InterPro" id="IPR016162">
    <property type="entry name" value="Ald_DH_N"/>
</dbReference>
<name>A0A165ZZI0_9AGAM</name>
<dbReference type="FunFam" id="3.40.309.10:FF:000003">
    <property type="entry name" value="Aldehyde dehydrogenase"/>
    <property type="match status" value="1"/>
</dbReference>
<dbReference type="SUPFAM" id="SSF53720">
    <property type="entry name" value="ALDH-like"/>
    <property type="match status" value="1"/>
</dbReference>
<dbReference type="Gene3D" id="3.40.605.10">
    <property type="entry name" value="Aldehyde Dehydrogenase, Chain A, domain 1"/>
    <property type="match status" value="1"/>
</dbReference>
<dbReference type="GO" id="GO:0006081">
    <property type="term" value="P:aldehyde metabolic process"/>
    <property type="evidence" value="ECO:0007669"/>
    <property type="project" value="InterPro"/>
</dbReference>
<dbReference type="PANTHER" id="PTHR43570:SF16">
    <property type="entry name" value="ALDEHYDE DEHYDROGENASE TYPE III, ISOFORM Q"/>
    <property type="match status" value="1"/>
</dbReference>
<evidence type="ECO:0000256" key="3">
    <source>
        <dbReference type="ARBA" id="ARBA00023027"/>
    </source>
</evidence>
<dbReference type="AlphaFoldDB" id="A0A165ZZI0"/>
<evidence type="ECO:0000256" key="1">
    <source>
        <dbReference type="ARBA" id="ARBA00009986"/>
    </source>
</evidence>
<dbReference type="Proteomes" id="UP000076798">
    <property type="component" value="Unassembled WGS sequence"/>
</dbReference>
<dbReference type="EMBL" id="KV428165">
    <property type="protein sequence ID" value="KZT34799.1"/>
    <property type="molecule type" value="Genomic_DNA"/>
</dbReference>
<dbReference type="InterPro" id="IPR016163">
    <property type="entry name" value="Ald_DH_C"/>
</dbReference>
<feature type="region of interest" description="Disordered" evidence="6">
    <location>
        <begin position="475"/>
        <end position="497"/>
    </location>
</feature>
<reference evidence="8 9" key="1">
    <citation type="journal article" date="2016" name="Mol. Biol. Evol.">
        <title>Comparative Genomics of Early-Diverging Mushroom-Forming Fungi Provides Insights into the Origins of Lignocellulose Decay Capabilities.</title>
        <authorList>
            <person name="Nagy L.G."/>
            <person name="Riley R."/>
            <person name="Tritt A."/>
            <person name="Adam C."/>
            <person name="Daum C."/>
            <person name="Floudas D."/>
            <person name="Sun H."/>
            <person name="Yadav J.S."/>
            <person name="Pangilinan J."/>
            <person name="Larsson K.H."/>
            <person name="Matsuura K."/>
            <person name="Barry K."/>
            <person name="Labutti K."/>
            <person name="Kuo R."/>
            <person name="Ohm R.A."/>
            <person name="Bhattacharya S.S."/>
            <person name="Shirouzu T."/>
            <person name="Yoshinaga Y."/>
            <person name="Martin F.M."/>
            <person name="Grigoriev I.V."/>
            <person name="Hibbett D.S."/>
        </authorList>
    </citation>
    <scope>NUCLEOTIDE SEQUENCE [LARGE SCALE GENOMIC DNA]</scope>
    <source>
        <strain evidence="8 9">HHB10207 ss-3</strain>
    </source>
</reference>
<evidence type="ECO:0000259" key="7">
    <source>
        <dbReference type="Pfam" id="PF00171"/>
    </source>
</evidence>
<dbReference type="Pfam" id="PF00171">
    <property type="entry name" value="Aldedh"/>
    <property type="match status" value="1"/>
</dbReference>
<dbReference type="InterPro" id="IPR012394">
    <property type="entry name" value="Aldehyde_DH_NAD(P)"/>
</dbReference>
<sequence>MSDLSYTPLEQIPKIHATLKKTFNSQTTLPLQYRKNQLYQLARLVRDNKDAFVDALHKDLGKQKLEVVLQEVNSSVAMCIDSADNLEEWAKPEKPKVEPHKEHWNITVNRVPKGAALIISPWNYPLILTVQPLIGAIAAGCTAAVKTSEYTPTVSKLFADLFPKYLDANAYIIVNGAIPEVTTLLQLQWDHIFYTGNGKVARIISAAAAKHLTPLTLELGGQCPVIIDPSYDIKLAAKRILWGKVQNSGQLCVTPNHVLVTRDKQEELIEALKEVNKEFYPNGALHSSSTFGRIVNPGHFRRLKALLERTKGNIVFGGRFEGERGIEPTVVRDVPHVDSLLEEELFGPILPLVPVDSIDEAIQWINNHPHPLALYTFTEDEELKQKVLEKTNSGSLIFNDCVTQVAVHEAPFGGHGESGHGYQFSYYTFQTFSHFRSSLDMPKAAEPHLGFRYPPYTDEVIKGLEERLAAIPIPEVTSQNGNGHSNGYANGHSNGHA</sequence>
<dbReference type="InterPro" id="IPR015590">
    <property type="entry name" value="Aldehyde_DH_dom"/>
</dbReference>
<dbReference type="GO" id="GO:0004029">
    <property type="term" value="F:aldehyde dehydrogenase (NAD+) activity"/>
    <property type="evidence" value="ECO:0007669"/>
    <property type="project" value="TreeGrafter"/>
</dbReference>
<dbReference type="GO" id="GO:0005737">
    <property type="term" value="C:cytoplasm"/>
    <property type="evidence" value="ECO:0007669"/>
    <property type="project" value="TreeGrafter"/>
</dbReference>
<feature type="compositionally biased region" description="Polar residues" evidence="6">
    <location>
        <begin position="476"/>
        <end position="497"/>
    </location>
</feature>
<dbReference type="PIRSF" id="PIRSF036492">
    <property type="entry name" value="ALDH"/>
    <property type="match status" value="1"/>
</dbReference>
<feature type="domain" description="Aldehyde dehydrogenase" evidence="7">
    <location>
        <begin position="10"/>
        <end position="435"/>
    </location>
</feature>
<evidence type="ECO:0000256" key="5">
    <source>
        <dbReference type="PIRSR" id="PIRSR036492-1"/>
    </source>
</evidence>
<gene>
    <name evidence="8" type="ORF">SISSUDRAFT_991358</name>
</gene>
<keyword evidence="3" id="KW-0520">NAD</keyword>
<feature type="active site" evidence="5">
    <location>
        <position position="252"/>
    </location>
</feature>
<evidence type="ECO:0000256" key="2">
    <source>
        <dbReference type="ARBA" id="ARBA00023002"/>
    </source>
</evidence>
<keyword evidence="9" id="KW-1185">Reference proteome</keyword>
<dbReference type="FunFam" id="3.40.605.10:FF:000004">
    <property type="entry name" value="Aldehyde dehydrogenase"/>
    <property type="match status" value="1"/>
</dbReference>
<comment type="similarity">
    <text evidence="1 4">Belongs to the aldehyde dehydrogenase family.</text>
</comment>
<dbReference type="Gene3D" id="3.40.309.10">
    <property type="entry name" value="Aldehyde Dehydrogenase, Chain A, domain 2"/>
    <property type="match status" value="1"/>
</dbReference>
<proteinExistence type="inferred from homology"/>
<dbReference type="STRING" id="1314776.A0A165ZZI0"/>
<dbReference type="InterPro" id="IPR016161">
    <property type="entry name" value="Ald_DH/histidinol_DH"/>
</dbReference>
<feature type="active site" evidence="5">
    <location>
        <position position="218"/>
    </location>
</feature>
<accession>A0A165ZZI0</accession>
<dbReference type="CDD" id="cd07135">
    <property type="entry name" value="ALDH_F14-YMR110C"/>
    <property type="match status" value="1"/>
</dbReference>